<dbReference type="InterPro" id="IPR029058">
    <property type="entry name" value="AB_hydrolase_fold"/>
</dbReference>
<protein>
    <recommendedName>
        <fullName evidence="1">AB hydrolase-1 domain-containing protein</fullName>
    </recommendedName>
</protein>
<dbReference type="RefSeq" id="WP_221763249.1">
    <property type="nucleotide sequence ID" value="NZ_AP024110.1"/>
</dbReference>
<keyword evidence="3" id="KW-1185">Reference proteome</keyword>
<organism evidence="2 3">
    <name type="scientific">Methyloradius palustris</name>
    <dbReference type="NCBI Taxonomy" id="2778876"/>
    <lineage>
        <taxon>Bacteria</taxon>
        <taxon>Pseudomonadati</taxon>
        <taxon>Pseudomonadota</taxon>
        <taxon>Betaproteobacteria</taxon>
        <taxon>Nitrosomonadales</taxon>
        <taxon>Methylophilaceae</taxon>
        <taxon>Methyloradius</taxon>
    </lineage>
</organism>
<evidence type="ECO:0000259" key="1">
    <source>
        <dbReference type="Pfam" id="PF12697"/>
    </source>
</evidence>
<dbReference type="Proteomes" id="UP000826722">
    <property type="component" value="Chromosome"/>
</dbReference>
<accession>A0A8D5G3K8</accession>
<dbReference type="Pfam" id="PF12697">
    <property type="entry name" value="Abhydrolase_6"/>
    <property type="match status" value="1"/>
</dbReference>
<evidence type="ECO:0000313" key="3">
    <source>
        <dbReference type="Proteomes" id="UP000826722"/>
    </source>
</evidence>
<dbReference type="KEGG" id="mpau:ZMTM_13840"/>
<sequence length="228" mass="25248">MRILTDLYPHDQLAPALLILLPGAYGMPEDFVAYGFVSALRDQQLPMDVAMLELPFNQVADDSLLAEIHTQLVQPALAAGQAVWLAGISIGGYLAMAYAESYPNQIAGMFLMAPYPGNRMITNEIMAAGGLASWSPEAVTTLDTERRIWRWLKESATINIPIHLGIGQDDRFSAGHRMMATALPPAHVDSIAGGHEWAVWRQLWQNFLDRQFMQESLSESPQLQGEQQ</sequence>
<dbReference type="SUPFAM" id="SSF53474">
    <property type="entry name" value="alpha/beta-Hydrolases"/>
    <property type="match status" value="1"/>
</dbReference>
<dbReference type="InterPro" id="IPR000073">
    <property type="entry name" value="AB_hydrolase_1"/>
</dbReference>
<name>A0A8D5G3K8_9PROT</name>
<feature type="domain" description="AB hydrolase-1" evidence="1">
    <location>
        <begin position="18"/>
        <end position="207"/>
    </location>
</feature>
<proteinExistence type="predicted"/>
<dbReference type="EMBL" id="AP024110">
    <property type="protein sequence ID" value="BCM25125.1"/>
    <property type="molecule type" value="Genomic_DNA"/>
</dbReference>
<dbReference type="AlphaFoldDB" id="A0A8D5G3K8"/>
<gene>
    <name evidence="2" type="ORF">ZMTM_13840</name>
</gene>
<reference evidence="2" key="1">
    <citation type="journal article" date="2021" name="Arch. Microbiol.">
        <title>Methyloradius palustris gen. nov., sp. nov., a methanol-oxidizing bacterium isolated from snow.</title>
        <authorList>
            <person name="Miyadera T."/>
            <person name="Kojima H."/>
            <person name="Fukui M."/>
        </authorList>
    </citation>
    <scope>NUCLEOTIDE SEQUENCE</scope>
    <source>
        <strain evidence="2">Zm11</strain>
    </source>
</reference>
<dbReference type="Gene3D" id="3.40.50.1820">
    <property type="entry name" value="alpha/beta hydrolase"/>
    <property type="match status" value="1"/>
</dbReference>
<evidence type="ECO:0000313" key="2">
    <source>
        <dbReference type="EMBL" id="BCM25125.1"/>
    </source>
</evidence>